<proteinExistence type="predicted"/>
<organism evidence="1 2">
    <name type="scientific">Dipteronia dyeriana</name>
    <dbReference type="NCBI Taxonomy" id="168575"/>
    <lineage>
        <taxon>Eukaryota</taxon>
        <taxon>Viridiplantae</taxon>
        <taxon>Streptophyta</taxon>
        <taxon>Embryophyta</taxon>
        <taxon>Tracheophyta</taxon>
        <taxon>Spermatophyta</taxon>
        <taxon>Magnoliopsida</taxon>
        <taxon>eudicotyledons</taxon>
        <taxon>Gunneridae</taxon>
        <taxon>Pentapetalae</taxon>
        <taxon>rosids</taxon>
        <taxon>malvids</taxon>
        <taxon>Sapindales</taxon>
        <taxon>Sapindaceae</taxon>
        <taxon>Hippocastanoideae</taxon>
        <taxon>Acereae</taxon>
        <taxon>Dipteronia</taxon>
    </lineage>
</organism>
<evidence type="ECO:0000313" key="2">
    <source>
        <dbReference type="Proteomes" id="UP001280121"/>
    </source>
</evidence>
<reference evidence="1" key="1">
    <citation type="journal article" date="2023" name="Plant J.">
        <title>Genome sequences and population genomics provide insights into the demographic history, inbreeding, and mutation load of two 'living fossil' tree species of Dipteronia.</title>
        <authorList>
            <person name="Feng Y."/>
            <person name="Comes H.P."/>
            <person name="Chen J."/>
            <person name="Zhu S."/>
            <person name="Lu R."/>
            <person name="Zhang X."/>
            <person name="Li P."/>
            <person name="Qiu J."/>
            <person name="Olsen K.M."/>
            <person name="Qiu Y."/>
        </authorList>
    </citation>
    <scope>NUCLEOTIDE SEQUENCE</scope>
    <source>
        <strain evidence="1">KIB01</strain>
    </source>
</reference>
<accession>A0AAD9XLZ2</accession>
<protein>
    <recommendedName>
        <fullName evidence="3">Transposase MuDR plant domain-containing protein</fullName>
    </recommendedName>
</protein>
<evidence type="ECO:0008006" key="3">
    <source>
        <dbReference type="Google" id="ProtNLM"/>
    </source>
</evidence>
<dbReference type="Proteomes" id="UP001280121">
    <property type="component" value="Unassembled WGS sequence"/>
</dbReference>
<dbReference type="EMBL" id="JANJYI010000001">
    <property type="protein sequence ID" value="KAK2662026.1"/>
    <property type="molecule type" value="Genomic_DNA"/>
</dbReference>
<comment type="caution">
    <text evidence="1">The sequence shown here is derived from an EMBL/GenBank/DDBJ whole genome shotgun (WGS) entry which is preliminary data.</text>
</comment>
<sequence>MLSIPSEIKVPLTTNMKRVSKIEKMLTNVSLCVPNLRKELGSLGLSPIYQEIKVEFHNAMIESSHRTLRAFITDSIKYLLTLRCFLSSTCFSKVPKNWGSDDNSIPDVDRGSHDDEDCHNGVGCGSESVGGHGCAGPSGFATCSGVSFREDGLGDDVNQTFKHASPRAWVIPEAERYSFEPISTEEACSDDGRLYKDRIFHCKKDLKQTLNMYALKEGFDVWIRRSIRTRYEAGCKDEECEFHLRGIKMQKGEYWEVRMFLKDHTSISIVFMHIFNKQIYGLSVNYWHQSYKYTGTL</sequence>
<dbReference type="AlphaFoldDB" id="A0AAD9XLZ2"/>
<name>A0AAD9XLZ2_9ROSI</name>
<gene>
    <name evidence="1" type="ORF">Ddye_000600</name>
</gene>
<keyword evidence="2" id="KW-1185">Reference proteome</keyword>
<evidence type="ECO:0000313" key="1">
    <source>
        <dbReference type="EMBL" id="KAK2662026.1"/>
    </source>
</evidence>